<feature type="domain" description="Penicillin-binding protein transpeptidase" evidence="11">
    <location>
        <begin position="317"/>
        <end position="638"/>
    </location>
</feature>
<keyword evidence="4 10" id="KW-0812">Transmembrane</keyword>
<evidence type="ECO:0000256" key="7">
    <source>
        <dbReference type="ARBA" id="ARBA00022989"/>
    </source>
</evidence>
<evidence type="ECO:0000256" key="1">
    <source>
        <dbReference type="ARBA" id="ARBA00004167"/>
    </source>
</evidence>
<evidence type="ECO:0000259" key="12">
    <source>
        <dbReference type="Pfam" id="PF03717"/>
    </source>
</evidence>
<proteinExistence type="predicted"/>
<dbReference type="Gene3D" id="3.90.1310.10">
    <property type="entry name" value="Penicillin-binding protein 2a (Domain 2)"/>
    <property type="match status" value="1"/>
</dbReference>
<feature type="transmembrane region" description="Helical" evidence="10">
    <location>
        <begin position="142"/>
        <end position="161"/>
    </location>
</feature>
<evidence type="ECO:0000256" key="4">
    <source>
        <dbReference type="ARBA" id="ARBA00022692"/>
    </source>
</evidence>
<dbReference type="GO" id="GO:0071555">
    <property type="term" value="P:cell wall organization"/>
    <property type="evidence" value="ECO:0007669"/>
    <property type="project" value="UniProtKB-KW"/>
</dbReference>
<comment type="subcellular location">
    <subcellularLocation>
        <location evidence="2">Cell membrane</location>
    </subcellularLocation>
    <subcellularLocation>
        <location evidence="1">Membrane</location>
        <topology evidence="1">Single-pass membrane protein</topology>
    </subcellularLocation>
</comment>
<dbReference type="PANTHER" id="PTHR30627">
    <property type="entry name" value="PEPTIDOGLYCAN D,D-TRANSPEPTIDASE"/>
    <property type="match status" value="1"/>
</dbReference>
<dbReference type="EMBL" id="PEXT01000024">
    <property type="protein sequence ID" value="PIS43453.1"/>
    <property type="molecule type" value="Genomic_DNA"/>
</dbReference>
<dbReference type="AlphaFoldDB" id="A0A2H0Z0E4"/>
<organism evidence="13 14">
    <name type="scientific">Candidatus Kaiserbacteria bacterium CG08_land_8_20_14_0_20_50_21</name>
    <dbReference type="NCBI Taxonomy" id="1974604"/>
    <lineage>
        <taxon>Bacteria</taxon>
        <taxon>Candidatus Kaiseribacteriota</taxon>
    </lineage>
</organism>
<evidence type="ECO:0000256" key="2">
    <source>
        <dbReference type="ARBA" id="ARBA00004236"/>
    </source>
</evidence>
<reference evidence="14" key="1">
    <citation type="submission" date="2017-09" db="EMBL/GenBank/DDBJ databases">
        <title>Depth-based differentiation of microbial function through sediment-hosted aquifers and enrichment of novel symbionts in the deep terrestrial subsurface.</title>
        <authorList>
            <person name="Probst A.J."/>
            <person name="Ladd B."/>
            <person name="Jarett J.K."/>
            <person name="Geller-Mcgrath D.E."/>
            <person name="Sieber C.M.K."/>
            <person name="Emerson J.B."/>
            <person name="Anantharaman K."/>
            <person name="Thomas B.C."/>
            <person name="Malmstrom R."/>
            <person name="Stieglmeier M."/>
            <person name="Klingl A."/>
            <person name="Woyke T."/>
            <person name="Ryan C.M."/>
            <person name="Banfield J.F."/>
        </authorList>
    </citation>
    <scope>NUCLEOTIDE SEQUENCE [LARGE SCALE GENOMIC DNA]</scope>
</reference>
<evidence type="ECO:0000313" key="14">
    <source>
        <dbReference type="Proteomes" id="UP000228687"/>
    </source>
</evidence>
<dbReference type="InterPro" id="IPR036138">
    <property type="entry name" value="PBP_dimer_sf"/>
</dbReference>
<protein>
    <recommendedName>
        <fullName evidence="15">Penicillin-binding protein 2</fullName>
    </recommendedName>
</protein>
<name>A0A2H0Z0E4_9BACT</name>
<gene>
    <name evidence="13" type="ORF">COT23_01210</name>
</gene>
<keyword evidence="3" id="KW-1003">Cell membrane</keyword>
<dbReference type="PANTHER" id="PTHR30627:SF2">
    <property type="entry name" value="PEPTIDOGLYCAN D,D-TRANSPEPTIDASE MRDA"/>
    <property type="match status" value="1"/>
</dbReference>
<keyword evidence="7 10" id="KW-1133">Transmembrane helix</keyword>
<sequence length="661" mass="72800">MHFYTHPQPHLYHDTQSIHILFFRFSHIFPVAVHCSSCSCFFMYRTACAARCWYLRRHALLRTFCWNTAALYSLWGRCDNHRFFRAQSAPNRYHQEMRLWQKKRRDPEIAPDEIFLDASNAPDFDRSRLEGRLEKPLPQRTFFSLFGVLALFVLILVARTWDLEIVNGGAFAAESAHNILEVTTLFALRGIITDVHGVVLAENEEKGDGSVIRNYPISSLSQVIGYVSYPKKDVHGIYYDTNETGVTGLEAEYDSLLAGENGQLLTEMDALGTVRSKGTIVPTIEGEALRLSIDVRLQEPFARAIANVTRNQRFIAGAGVILDVQTGAVRAIVSYPSYDSNVMANGDPSNTIALYNADPGHPFLDHAVQGVYVPGSIVKPFIASGVLTDGLITPNTVINDPGFISIPDPYHPGKVFTYTGWRALGAVDVRKAIAWSSDIFFYTIGGGFGNQKGLGIDRLEYWYRQFGFGSQTGIDLAGEASGLVPTPAWKQSTFNEPWYLGDTYFTAIGQYAVQVTPIQIARATAAIVNGGKLFTPTLLAKQVPVYTMVPANASALAVVREGMRQGVTSALASALNLPYVSVAAKTGTAQTGVRNQYDNSWVEGFFPYDHPQYAFAVVLERGPSGTGEQAVNVMRNLFDSLYADNSPYVGGTATNTNLLAL</sequence>
<evidence type="ECO:0000256" key="10">
    <source>
        <dbReference type="SAM" id="Phobius"/>
    </source>
</evidence>
<keyword evidence="6" id="KW-0573">Peptidoglycan synthesis</keyword>
<comment type="caution">
    <text evidence="13">The sequence shown here is derived from an EMBL/GenBank/DDBJ whole genome shotgun (WGS) entry which is preliminary data.</text>
</comment>
<keyword evidence="9" id="KW-0961">Cell wall biogenesis/degradation</keyword>
<dbReference type="GO" id="GO:0008658">
    <property type="term" value="F:penicillin binding"/>
    <property type="evidence" value="ECO:0007669"/>
    <property type="project" value="InterPro"/>
</dbReference>
<dbReference type="InterPro" id="IPR012338">
    <property type="entry name" value="Beta-lactam/transpept-like"/>
</dbReference>
<dbReference type="InterPro" id="IPR005311">
    <property type="entry name" value="PBP_dimer"/>
</dbReference>
<dbReference type="SUPFAM" id="SSF56601">
    <property type="entry name" value="beta-lactamase/transpeptidase-like"/>
    <property type="match status" value="1"/>
</dbReference>
<dbReference type="Gene3D" id="3.40.710.10">
    <property type="entry name" value="DD-peptidase/beta-lactamase superfamily"/>
    <property type="match status" value="1"/>
</dbReference>
<evidence type="ECO:0000256" key="9">
    <source>
        <dbReference type="ARBA" id="ARBA00023316"/>
    </source>
</evidence>
<keyword evidence="5" id="KW-0133">Cell shape</keyword>
<evidence type="ECO:0000256" key="3">
    <source>
        <dbReference type="ARBA" id="ARBA00022475"/>
    </source>
</evidence>
<evidence type="ECO:0000259" key="11">
    <source>
        <dbReference type="Pfam" id="PF00905"/>
    </source>
</evidence>
<dbReference type="GO" id="GO:0008360">
    <property type="term" value="P:regulation of cell shape"/>
    <property type="evidence" value="ECO:0007669"/>
    <property type="project" value="UniProtKB-KW"/>
</dbReference>
<dbReference type="InterPro" id="IPR001460">
    <property type="entry name" value="PCN-bd_Tpept"/>
</dbReference>
<dbReference type="Proteomes" id="UP000228687">
    <property type="component" value="Unassembled WGS sequence"/>
</dbReference>
<keyword evidence="8 10" id="KW-0472">Membrane</keyword>
<dbReference type="Pfam" id="PF00905">
    <property type="entry name" value="Transpeptidase"/>
    <property type="match status" value="1"/>
</dbReference>
<dbReference type="SUPFAM" id="SSF56519">
    <property type="entry name" value="Penicillin binding protein dimerisation domain"/>
    <property type="match status" value="1"/>
</dbReference>
<dbReference type="GO" id="GO:0009252">
    <property type="term" value="P:peptidoglycan biosynthetic process"/>
    <property type="evidence" value="ECO:0007669"/>
    <property type="project" value="UniProtKB-KW"/>
</dbReference>
<dbReference type="Pfam" id="PF03717">
    <property type="entry name" value="PBP_dimer"/>
    <property type="match status" value="1"/>
</dbReference>
<accession>A0A2H0Z0E4</accession>
<feature type="domain" description="Penicillin-binding protein dimerisation" evidence="12">
    <location>
        <begin position="211"/>
        <end position="275"/>
    </location>
</feature>
<dbReference type="InterPro" id="IPR050515">
    <property type="entry name" value="Beta-lactam/transpept"/>
</dbReference>
<evidence type="ECO:0000256" key="8">
    <source>
        <dbReference type="ARBA" id="ARBA00023136"/>
    </source>
</evidence>
<evidence type="ECO:0000256" key="5">
    <source>
        <dbReference type="ARBA" id="ARBA00022960"/>
    </source>
</evidence>
<dbReference type="GO" id="GO:0071972">
    <property type="term" value="F:peptidoglycan L,D-transpeptidase activity"/>
    <property type="evidence" value="ECO:0007669"/>
    <property type="project" value="TreeGrafter"/>
</dbReference>
<evidence type="ECO:0000313" key="13">
    <source>
        <dbReference type="EMBL" id="PIS43453.1"/>
    </source>
</evidence>
<evidence type="ECO:0000256" key="6">
    <source>
        <dbReference type="ARBA" id="ARBA00022984"/>
    </source>
</evidence>
<dbReference type="GO" id="GO:0005886">
    <property type="term" value="C:plasma membrane"/>
    <property type="evidence" value="ECO:0007669"/>
    <property type="project" value="UniProtKB-SubCell"/>
</dbReference>
<evidence type="ECO:0008006" key="15">
    <source>
        <dbReference type="Google" id="ProtNLM"/>
    </source>
</evidence>